<proteinExistence type="predicted"/>
<dbReference type="InterPro" id="IPR051534">
    <property type="entry name" value="CBASS_pafABC_assoc_protein"/>
</dbReference>
<dbReference type="Proteomes" id="UP000238634">
    <property type="component" value="Unassembled WGS sequence"/>
</dbReference>
<protein>
    <submittedName>
        <fullName evidence="2">WYL domain-containing protein</fullName>
    </submittedName>
</protein>
<dbReference type="RefSeq" id="WP_073069963.1">
    <property type="nucleotide sequence ID" value="NZ_MPPI01000004.1"/>
</dbReference>
<feature type="domain" description="WYL" evidence="1">
    <location>
        <begin position="183"/>
        <end position="249"/>
    </location>
</feature>
<organism evidence="2 3">
    <name type="scientific">Phormidesmis priestleyi ULC007</name>
    <dbReference type="NCBI Taxonomy" id="1920490"/>
    <lineage>
        <taxon>Bacteria</taxon>
        <taxon>Bacillati</taxon>
        <taxon>Cyanobacteriota</taxon>
        <taxon>Cyanophyceae</taxon>
        <taxon>Leptolyngbyales</taxon>
        <taxon>Leptolyngbyaceae</taxon>
        <taxon>Phormidesmis</taxon>
    </lineage>
</organism>
<keyword evidence="3" id="KW-1185">Reference proteome</keyword>
<dbReference type="EMBL" id="PVWG01000003">
    <property type="protein sequence ID" value="PSB21313.1"/>
    <property type="molecule type" value="Genomic_DNA"/>
</dbReference>
<accession>A0A2T1DLF0</accession>
<dbReference type="AlphaFoldDB" id="A0A2T1DLF0"/>
<dbReference type="PANTHER" id="PTHR34580">
    <property type="match status" value="1"/>
</dbReference>
<name>A0A2T1DLF0_9CYAN</name>
<evidence type="ECO:0000313" key="2">
    <source>
        <dbReference type="EMBL" id="PSB21313.1"/>
    </source>
</evidence>
<sequence length="394" mass="45421">MPESIDLHPYRDRAALDRLLLLIATFVQHPGIGDRDPLETDTTVEAALELVQAAMQMIAQTQGIQLPHYSIPTLRKDLVTLRRYGILSQRRYRSGYYLGTGGLTQSELRLALNALASLAKYQGDPQARQAQVQLKRRLRGLDLELDGNLFYPVREHLNRAIVATDPDEMIRRGANQDTLFHQLEVLEPAICQGQAIELVQYLNPYGRQDYATLQIYPLQLIYHDVAWYLLGERLEDGHLVIYRMNRLKNYCKILRSEGRGSDLQRQSLTLAHRLLKNGWGLFLGNPTEQKAELTEQLTFDLVKVRFYPPVSRFIVEGNYRHPHQKILLGAINPETDEPEYVDYQIKLPSRSLQEFGFWLCRYMEHVQILAPASLAQQHYAAAQTLVKRYSERNN</sequence>
<dbReference type="InterPro" id="IPR026881">
    <property type="entry name" value="WYL_dom"/>
</dbReference>
<dbReference type="PROSITE" id="PS52050">
    <property type="entry name" value="WYL"/>
    <property type="match status" value="1"/>
</dbReference>
<dbReference type="PANTHER" id="PTHR34580:SF1">
    <property type="entry name" value="PROTEIN PAFC"/>
    <property type="match status" value="1"/>
</dbReference>
<gene>
    <name evidence="2" type="ORF">C7B65_05125</name>
</gene>
<evidence type="ECO:0000313" key="3">
    <source>
        <dbReference type="Proteomes" id="UP000238634"/>
    </source>
</evidence>
<dbReference type="OrthoDB" id="484613at2"/>
<reference evidence="2 3" key="1">
    <citation type="submission" date="2018-02" db="EMBL/GenBank/DDBJ databases">
        <authorList>
            <person name="Cohen D.B."/>
            <person name="Kent A.D."/>
        </authorList>
    </citation>
    <scope>NUCLEOTIDE SEQUENCE [LARGE SCALE GENOMIC DNA]</scope>
    <source>
        <strain evidence="2 3">ULC007</strain>
    </source>
</reference>
<evidence type="ECO:0000259" key="1">
    <source>
        <dbReference type="Pfam" id="PF13280"/>
    </source>
</evidence>
<dbReference type="STRING" id="1920490.GCA_001895925_02332"/>
<dbReference type="Pfam" id="PF13280">
    <property type="entry name" value="WYL"/>
    <property type="match status" value="1"/>
</dbReference>
<comment type="caution">
    <text evidence="2">The sequence shown here is derived from an EMBL/GenBank/DDBJ whole genome shotgun (WGS) entry which is preliminary data.</text>
</comment>
<reference evidence="2 3" key="2">
    <citation type="submission" date="2018-03" db="EMBL/GenBank/DDBJ databases">
        <title>The ancient ancestry and fast evolution of plastids.</title>
        <authorList>
            <person name="Moore K.R."/>
            <person name="Magnabosco C."/>
            <person name="Momper L."/>
            <person name="Gold D.A."/>
            <person name="Bosak T."/>
            <person name="Fournier G.P."/>
        </authorList>
    </citation>
    <scope>NUCLEOTIDE SEQUENCE [LARGE SCALE GENOMIC DNA]</scope>
    <source>
        <strain evidence="2 3">ULC007</strain>
    </source>
</reference>